<dbReference type="InterPro" id="IPR010506">
    <property type="entry name" value="DMAP1-bd"/>
</dbReference>
<dbReference type="PROSITE" id="PS51912">
    <property type="entry name" value="DMAP1_BIND"/>
    <property type="match status" value="1"/>
</dbReference>
<gene>
    <name evidence="3" type="ORF">AB6A40_000590</name>
</gene>
<feature type="region of interest" description="Disordered" evidence="1">
    <location>
        <begin position="112"/>
        <end position="202"/>
    </location>
</feature>
<dbReference type="AlphaFoldDB" id="A0ABD6E3M3"/>
<feature type="compositionally biased region" description="Basic and acidic residues" evidence="1">
    <location>
        <begin position="88"/>
        <end position="99"/>
    </location>
</feature>
<sequence length="269" mass="29361">MPSSQEASVSVAALSNEISNIDISLLPTDVKDRLAQLDLELSEGDITEKGYNKKKTQLLTPFAHIQSNGSKPTASPNTKAQRRRQRRVTRDESRFHSEIHAEAVQQALAEYAQGKKERPNILQPVKRGGMMVSSREKKPASDTSSDEDSIFGSTGRSKGGSISSRSLGGRSKKERTESVTNSSSKFYEHEITDPSPPDITTNTTVAEKVSKKVCDQAGKPENEMSDGSTPCLVTEVTYVNNAGCTDLVDVASRQYQNAIIPADRKFLLV</sequence>
<dbReference type="EMBL" id="JBGFUD010000171">
    <property type="protein sequence ID" value="MFH4973881.1"/>
    <property type="molecule type" value="Genomic_DNA"/>
</dbReference>
<evidence type="ECO:0000259" key="2">
    <source>
        <dbReference type="PROSITE" id="PS51912"/>
    </source>
</evidence>
<evidence type="ECO:0000313" key="4">
    <source>
        <dbReference type="Proteomes" id="UP001608902"/>
    </source>
</evidence>
<feature type="domain" description="DMAP1-binding" evidence="2">
    <location>
        <begin position="22"/>
        <end position="133"/>
    </location>
</feature>
<evidence type="ECO:0000313" key="3">
    <source>
        <dbReference type="EMBL" id="MFH4973881.1"/>
    </source>
</evidence>
<organism evidence="3 4">
    <name type="scientific">Gnathostoma spinigerum</name>
    <dbReference type="NCBI Taxonomy" id="75299"/>
    <lineage>
        <taxon>Eukaryota</taxon>
        <taxon>Metazoa</taxon>
        <taxon>Ecdysozoa</taxon>
        <taxon>Nematoda</taxon>
        <taxon>Chromadorea</taxon>
        <taxon>Rhabditida</taxon>
        <taxon>Spirurina</taxon>
        <taxon>Gnathostomatomorpha</taxon>
        <taxon>Gnathostomatoidea</taxon>
        <taxon>Gnathostomatidae</taxon>
        <taxon>Gnathostoma</taxon>
    </lineage>
</organism>
<reference evidence="3 4" key="1">
    <citation type="submission" date="2024-08" db="EMBL/GenBank/DDBJ databases">
        <title>Gnathostoma spinigerum genome.</title>
        <authorList>
            <person name="Gonzalez-Bertolin B."/>
            <person name="Monzon S."/>
            <person name="Zaballos A."/>
            <person name="Jimenez P."/>
            <person name="Dekumyoy P."/>
            <person name="Varona S."/>
            <person name="Cuesta I."/>
            <person name="Sumanam S."/>
            <person name="Adisakwattana P."/>
            <person name="Gasser R.B."/>
            <person name="Hernandez-Gonzalez A."/>
            <person name="Young N.D."/>
            <person name="Perteguer M.J."/>
        </authorList>
    </citation>
    <scope>NUCLEOTIDE SEQUENCE [LARGE SCALE GENOMIC DNA]</scope>
    <source>
        <strain evidence="3">AL3</strain>
        <tissue evidence="3">Liver</tissue>
    </source>
</reference>
<dbReference type="Proteomes" id="UP001608902">
    <property type="component" value="Unassembled WGS sequence"/>
</dbReference>
<proteinExistence type="predicted"/>
<feature type="region of interest" description="Disordered" evidence="1">
    <location>
        <begin position="61"/>
        <end position="99"/>
    </location>
</feature>
<keyword evidence="4" id="KW-1185">Reference proteome</keyword>
<protein>
    <recommendedName>
        <fullName evidence="2">DMAP1-binding domain-containing protein</fullName>
    </recommendedName>
</protein>
<accession>A0ABD6E3M3</accession>
<feature type="compositionally biased region" description="Polar residues" evidence="1">
    <location>
        <begin position="65"/>
        <end position="79"/>
    </location>
</feature>
<dbReference type="SMART" id="SM01137">
    <property type="entry name" value="DMAP_binding"/>
    <property type="match status" value="1"/>
</dbReference>
<name>A0ABD6E3M3_9BILA</name>
<comment type="caution">
    <text evidence="3">The sequence shown here is derived from an EMBL/GenBank/DDBJ whole genome shotgun (WGS) entry which is preliminary data.</text>
</comment>
<dbReference type="Pfam" id="PF06464">
    <property type="entry name" value="DMAP_binding"/>
    <property type="match status" value="1"/>
</dbReference>
<evidence type="ECO:0000256" key="1">
    <source>
        <dbReference type="SAM" id="MobiDB-lite"/>
    </source>
</evidence>
<feature type="compositionally biased region" description="Low complexity" evidence="1">
    <location>
        <begin position="152"/>
        <end position="169"/>
    </location>
</feature>